<proteinExistence type="predicted"/>
<evidence type="ECO:0000256" key="2">
    <source>
        <dbReference type="SAM" id="MobiDB-lite"/>
    </source>
</evidence>
<dbReference type="Proteomes" id="UP001143304">
    <property type="component" value="Unassembled WGS sequence"/>
</dbReference>
<feature type="coiled-coil region" evidence="1">
    <location>
        <begin position="72"/>
        <end position="149"/>
    </location>
</feature>
<keyword evidence="1" id="KW-0175">Coiled coil</keyword>
<feature type="chain" id="PRO_5047176214" description="Porin" evidence="3">
    <location>
        <begin position="32"/>
        <end position="579"/>
    </location>
</feature>
<comment type="caution">
    <text evidence="4">The sequence shown here is derived from an EMBL/GenBank/DDBJ whole genome shotgun (WGS) entry which is preliminary data.</text>
</comment>
<feature type="compositionally biased region" description="Basic and acidic residues" evidence="2">
    <location>
        <begin position="182"/>
        <end position="196"/>
    </location>
</feature>
<evidence type="ECO:0000256" key="3">
    <source>
        <dbReference type="SAM" id="SignalP"/>
    </source>
</evidence>
<dbReference type="RefSeq" id="WP_279247598.1">
    <property type="nucleotide sequence ID" value="NZ_SHNO01000001.1"/>
</dbReference>
<accession>A0ABT3T0Q7</accession>
<sequence length="579" mass="64099">MPSADYRKKPITVKGACIAALLLTSASIARADTSSVTAEVQVAGNAGGSATAVTPAADSAKQDTPIAISDLIVLFQRQADELVAQRELLEAQARQIAALSEEVQTLRSAPAMVTRDEAKTTIAAHQRQLESQRQQIATLVNELDLLQESPPIEEDSTLRVAANTEEEKPVDPGLDGTTATETQKELKDRKRAEKTGTEVAQAQADDPTRDLLADFTGAWRLPGTSAALRIGGYVKTSAVYNNDALAINDRFIVGSIPVGVAKESTDEAQSSVTADQSRINFDLRQPTEYGIMRAFIEGDFAGEDETFRLRHAFGQWARVVTGKTWSTFMDPDASPEEIDFEGLNGRINVRQAQLRFMPRFGEQYELQLALEDPDPRIQNGSGVTRKPDLIVAGRIDLYNLHTKLSLLGREIRGQTVTSTSKSNTESEVRTEYAWGVSLSGNIATPYFDDRDKLLFQINTGNGIGRYVNDLSSIGNYDGIFNEENKLELFYVTAGYVSWQHWWGINQLRSNFTFGAVEVDNPDFVDSEAYKRTLRFSANLIWSPIPRIDLGGEYLWGQRENQDDEEGTATQFQIMARYRF</sequence>
<evidence type="ECO:0000313" key="5">
    <source>
        <dbReference type="Proteomes" id="UP001143304"/>
    </source>
</evidence>
<keyword evidence="5" id="KW-1185">Reference proteome</keyword>
<keyword evidence="3" id="KW-0732">Signal</keyword>
<evidence type="ECO:0000256" key="1">
    <source>
        <dbReference type="SAM" id="Coils"/>
    </source>
</evidence>
<reference evidence="4" key="1">
    <citation type="submission" date="2019-02" db="EMBL/GenBank/DDBJ databases">
        <authorList>
            <person name="Li S.-H."/>
        </authorList>
    </citation>
    <scope>NUCLEOTIDE SEQUENCE</scope>
    <source>
        <strain evidence="4">IMCC11814</strain>
    </source>
</reference>
<organism evidence="4 5">
    <name type="scientific">Candidatus Marimicrobium litorale</name>
    <dbReference type="NCBI Taxonomy" id="2518991"/>
    <lineage>
        <taxon>Bacteria</taxon>
        <taxon>Pseudomonadati</taxon>
        <taxon>Pseudomonadota</taxon>
        <taxon>Gammaproteobacteria</taxon>
        <taxon>Cellvibrionales</taxon>
        <taxon>Halieaceae</taxon>
        <taxon>Marimicrobium</taxon>
    </lineage>
</organism>
<feature type="region of interest" description="Disordered" evidence="2">
    <location>
        <begin position="163"/>
        <end position="205"/>
    </location>
</feature>
<dbReference type="EMBL" id="SHNO01000001">
    <property type="protein sequence ID" value="MCX2975836.1"/>
    <property type="molecule type" value="Genomic_DNA"/>
</dbReference>
<dbReference type="InterPro" id="IPR045748">
    <property type="entry name" value="DcaP"/>
</dbReference>
<evidence type="ECO:0000313" key="4">
    <source>
        <dbReference type="EMBL" id="MCX2975836.1"/>
    </source>
</evidence>
<name>A0ABT3T0Q7_9GAMM</name>
<feature type="signal peptide" evidence="3">
    <location>
        <begin position="1"/>
        <end position="31"/>
    </location>
</feature>
<gene>
    <name evidence="4" type="ORF">EYC82_00520</name>
</gene>
<protein>
    <recommendedName>
        <fullName evidence="6">Porin</fullName>
    </recommendedName>
</protein>
<dbReference type="Pfam" id="PF19577">
    <property type="entry name" value="DcaP"/>
    <property type="match status" value="1"/>
</dbReference>
<dbReference type="SUPFAM" id="SSF56935">
    <property type="entry name" value="Porins"/>
    <property type="match status" value="1"/>
</dbReference>
<evidence type="ECO:0008006" key="6">
    <source>
        <dbReference type="Google" id="ProtNLM"/>
    </source>
</evidence>